<evidence type="ECO:0000256" key="5">
    <source>
        <dbReference type="ARBA" id="ARBA00023136"/>
    </source>
</evidence>
<dbReference type="GO" id="GO:0004252">
    <property type="term" value="F:serine-type endopeptidase activity"/>
    <property type="evidence" value="ECO:0007669"/>
    <property type="project" value="InterPro"/>
</dbReference>
<dbReference type="PANTHER" id="PTHR33558">
    <property type="entry name" value="GLUTAREDOXIN-LIKE PROTEIN C5ORF63 HOMOLOG"/>
    <property type="match status" value="1"/>
</dbReference>
<comment type="caution">
    <text evidence="7">The sequence shown here is derived from an EMBL/GenBank/DDBJ whole genome shotgun (WGS) entry which is preliminary data.</text>
</comment>
<reference evidence="7" key="1">
    <citation type="submission" date="2021-03" db="EMBL/GenBank/DDBJ databases">
        <authorList>
            <person name="Li Z."/>
            <person name="Yang C."/>
        </authorList>
    </citation>
    <scope>NUCLEOTIDE SEQUENCE</scope>
    <source>
        <strain evidence="7">Dzin_1.0</strain>
        <tissue evidence="7">Leaf</tissue>
    </source>
</reference>
<dbReference type="OrthoDB" id="2016230at2759"/>
<evidence type="ECO:0000256" key="2">
    <source>
        <dbReference type="ARBA" id="ARBA00009045"/>
    </source>
</evidence>
<evidence type="ECO:0000256" key="1">
    <source>
        <dbReference type="ARBA" id="ARBA00004141"/>
    </source>
</evidence>
<comment type="similarity">
    <text evidence="2">Belongs to the peptidase S54 family.</text>
</comment>
<proteinExistence type="inferred from homology"/>
<dbReference type="Gene3D" id="3.40.30.10">
    <property type="entry name" value="Glutaredoxin"/>
    <property type="match status" value="1"/>
</dbReference>
<dbReference type="Proteomes" id="UP001085076">
    <property type="component" value="Miscellaneous, Linkage group lg02"/>
</dbReference>
<evidence type="ECO:0000256" key="3">
    <source>
        <dbReference type="ARBA" id="ARBA00022692"/>
    </source>
</evidence>
<protein>
    <recommendedName>
        <fullName evidence="6">Peptidase S54 rhomboid domain-containing protein</fullName>
    </recommendedName>
</protein>
<dbReference type="EMBL" id="JAGGNH010000002">
    <property type="protein sequence ID" value="KAJ0981061.1"/>
    <property type="molecule type" value="Genomic_DNA"/>
</dbReference>
<reference evidence="7" key="2">
    <citation type="journal article" date="2022" name="Hortic Res">
        <title>The genome of Dioscorea zingiberensis sheds light on the biosynthesis, origin and evolution of the medicinally important diosgenin saponins.</title>
        <authorList>
            <person name="Li Y."/>
            <person name="Tan C."/>
            <person name="Li Z."/>
            <person name="Guo J."/>
            <person name="Li S."/>
            <person name="Chen X."/>
            <person name="Wang C."/>
            <person name="Dai X."/>
            <person name="Yang H."/>
            <person name="Song W."/>
            <person name="Hou L."/>
            <person name="Xu J."/>
            <person name="Tong Z."/>
            <person name="Xu A."/>
            <person name="Yuan X."/>
            <person name="Wang W."/>
            <person name="Yang Q."/>
            <person name="Chen L."/>
            <person name="Sun Z."/>
            <person name="Wang K."/>
            <person name="Pan B."/>
            <person name="Chen J."/>
            <person name="Bao Y."/>
            <person name="Liu F."/>
            <person name="Qi X."/>
            <person name="Gang D.R."/>
            <person name="Wen J."/>
            <person name="Li J."/>
        </authorList>
    </citation>
    <scope>NUCLEOTIDE SEQUENCE</scope>
    <source>
        <strain evidence="7">Dzin_1.0</strain>
    </source>
</reference>
<evidence type="ECO:0000313" key="8">
    <source>
        <dbReference type="Proteomes" id="UP001085076"/>
    </source>
</evidence>
<name>A0A9D5HLV3_9LILI</name>
<sequence>MPSAPRFPAASFSSPSRSITPGHLITVASALRLGQSLNLRCSRRVQLLICSAFQDGYQSGHFFGIKEFWIERAYLLKRESHLKNLAGALSLSCSSCFAFFSRKHFGKVFASKRNLQFKTSEGKPFDGRLWTNVLLALNVLAYISQIATQGKLILWGAKHQAMLEFCLLSKISDVTNHVPLNLFEVGSAAVFALRHRSLFAGARQDIQQIAHVIAINMVIGSLSKSIDNWGHLGGLLGGAAMSWFLGPAWSSSKLLRCALPKEMAVPPFLHLLLHRRRADPNKQKHLVLYTKRGCCPCDGLKRKLHAALSLGGPHSLHSVNLQIRDMSENPNWERLYQYEIPVLARALPDGTEVASSF</sequence>
<accession>A0A9D5HLV3</accession>
<evidence type="ECO:0000259" key="6">
    <source>
        <dbReference type="Pfam" id="PF01694"/>
    </source>
</evidence>
<keyword evidence="5" id="KW-0472">Membrane</keyword>
<dbReference type="SUPFAM" id="SSF52833">
    <property type="entry name" value="Thioredoxin-like"/>
    <property type="match status" value="1"/>
</dbReference>
<feature type="domain" description="Peptidase S54 rhomboid" evidence="6">
    <location>
        <begin position="186"/>
        <end position="246"/>
    </location>
</feature>
<dbReference type="InterPro" id="IPR052565">
    <property type="entry name" value="Glutaredoxin-like_YDR286C"/>
</dbReference>
<dbReference type="Pfam" id="PF01694">
    <property type="entry name" value="Rhomboid"/>
    <property type="match status" value="1"/>
</dbReference>
<keyword evidence="8" id="KW-1185">Reference proteome</keyword>
<dbReference type="PANTHER" id="PTHR33558:SF1">
    <property type="entry name" value="GLUTAREDOXIN-LIKE PROTEIN C5ORF63 HOMOLOG"/>
    <property type="match status" value="1"/>
</dbReference>
<dbReference type="InterPro" id="IPR035952">
    <property type="entry name" value="Rhomboid-like_sf"/>
</dbReference>
<comment type="subcellular location">
    <subcellularLocation>
        <location evidence="1">Membrane</location>
        <topology evidence="1">Multi-pass membrane protein</topology>
    </subcellularLocation>
</comment>
<keyword evidence="3" id="KW-0812">Transmembrane</keyword>
<dbReference type="Pfam" id="PF05768">
    <property type="entry name" value="Glrx-like"/>
    <property type="match status" value="1"/>
</dbReference>
<dbReference type="GO" id="GO:0016020">
    <property type="term" value="C:membrane"/>
    <property type="evidence" value="ECO:0007669"/>
    <property type="project" value="UniProtKB-SubCell"/>
</dbReference>
<dbReference type="SUPFAM" id="SSF144091">
    <property type="entry name" value="Rhomboid-like"/>
    <property type="match status" value="1"/>
</dbReference>
<dbReference type="AlphaFoldDB" id="A0A9D5HLV3"/>
<dbReference type="InterPro" id="IPR022764">
    <property type="entry name" value="Peptidase_S54_rhomboid_dom"/>
</dbReference>
<keyword evidence="4" id="KW-1133">Transmembrane helix</keyword>
<dbReference type="InterPro" id="IPR008554">
    <property type="entry name" value="Glutaredoxin-like"/>
</dbReference>
<dbReference type="InterPro" id="IPR036249">
    <property type="entry name" value="Thioredoxin-like_sf"/>
</dbReference>
<evidence type="ECO:0000256" key="4">
    <source>
        <dbReference type="ARBA" id="ARBA00022989"/>
    </source>
</evidence>
<evidence type="ECO:0000313" key="7">
    <source>
        <dbReference type="EMBL" id="KAJ0981061.1"/>
    </source>
</evidence>
<gene>
    <name evidence="7" type="ORF">J5N97_009316</name>
</gene>
<organism evidence="7 8">
    <name type="scientific">Dioscorea zingiberensis</name>
    <dbReference type="NCBI Taxonomy" id="325984"/>
    <lineage>
        <taxon>Eukaryota</taxon>
        <taxon>Viridiplantae</taxon>
        <taxon>Streptophyta</taxon>
        <taxon>Embryophyta</taxon>
        <taxon>Tracheophyta</taxon>
        <taxon>Spermatophyta</taxon>
        <taxon>Magnoliopsida</taxon>
        <taxon>Liliopsida</taxon>
        <taxon>Dioscoreales</taxon>
        <taxon>Dioscoreaceae</taxon>
        <taxon>Dioscorea</taxon>
    </lineage>
</organism>
<dbReference type="Gene3D" id="1.20.1540.10">
    <property type="entry name" value="Rhomboid-like"/>
    <property type="match status" value="1"/>
</dbReference>